<name>A0AAE6M792_9NIDO</name>
<organism evidence="2 3">
    <name type="scientific">Pacific salmon nidovirus</name>
    <dbReference type="NCBI Taxonomy" id="2587487"/>
    <lineage>
        <taxon>Viruses</taxon>
        <taxon>Riboviria</taxon>
        <taxon>Orthornavirae</taxon>
        <taxon>Pisuviricota</taxon>
        <taxon>Pisoniviricetes</taxon>
        <taxon>Nidovirales</taxon>
        <taxon>Cornidovirineae</taxon>
        <taxon>Coronaviridae</taxon>
        <taxon>Pitovirinae</taxon>
        <taxon>Alphapironavirus</taxon>
        <taxon>Samovirus</taxon>
        <taxon>Alphapironavirus salmonis</taxon>
    </lineage>
</organism>
<keyword evidence="1" id="KW-0812">Transmembrane</keyword>
<feature type="transmembrane region" description="Helical" evidence="1">
    <location>
        <begin position="249"/>
        <end position="275"/>
    </location>
</feature>
<dbReference type="EMBL" id="MK611985">
    <property type="protein sequence ID" value="QEG08241.1"/>
    <property type="molecule type" value="Genomic_RNA"/>
</dbReference>
<reference evidence="2" key="1">
    <citation type="submission" date="2019-03" db="EMBL/GenBank/DDBJ databases">
        <title>Endangered wild salmon infected by newly discovered viruses.</title>
        <authorList>
            <person name="Mordecai G.J."/>
            <person name="Miller K.M."/>
            <person name="DiCicco E."/>
            <person name="Schulze A.D."/>
            <person name="Kaukinen K.H."/>
            <person name="Ming T.J."/>
            <person name="Li S."/>
            <person name="Tabata A."/>
            <person name="Teffer A."/>
            <person name="Ferguson H.W."/>
            <person name="Suttle C.A."/>
        </authorList>
    </citation>
    <scope>NUCLEOTIDE SEQUENCE</scope>
    <source>
        <strain evidence="2">H14</strain>
    </source>
</reference>
<keyword evidence="1" id="KW-1133">Transmembrane helix</keyword>
<sequence length="446" mass="49638">MVRPVCVLLCALFTTVLSSSSENTTLFQGISTTTTGGDSGSDVTIAPNVDTPSTTPNGPFYGVYQLNTPERNTYIFVGTLPPPIPEAPIPSAEARTPEIVTDFVRPAIPDFPEEYAPEQITFDQLLDYIFGATPTNTRRKRSLPEPMQSINYTELFDRFARPHVFKHRARRSLDSDNCTSHTGTFLELSAIFATPDQLTCLTPAEQAELSVAQFALNGTLTIIIMAFFFLQVFFNSLADWTLKGPSKYLYLMSAFCYMVYMFLLFISTVIGVMFFKFPAFLAASGIALAIACYYAFIFFVRLALAIRTRCVKALYTGNAVLCVNPKLKNAVPLPITIASIPWTFQVAKYNDTLSCMGAKSKKVTVPPSSLRLYTAFTSYPFTFNLETRIGRKEEEVPEGSLYLFSRGIKFHQSTILNTELRKAHIENSKTVDSESAKLLDVDDEDV</sequence>
<feature type="transmembrane region" description="Helical" evidence="1">
    <location>
        <begin position="281"/>
        <end position="304"/>
    </location>
</feature>
<dbReference type="RefSeq" id="YP_010799917.1">
    <property type="nucleotide sequence ID" value="NC_076697.1"/>
</dbReference>
<accession>A0AAE6M792</accession>
<protein>
    <submittedName>
        <fullName evidence="2">Membrane protein</fullName>
    </submittedName>
</protein>
<dbReference type="KEGG" id="vg:80538351"/>
<evidence type="ECO:0000313" key="3">
    <source>
        <dbReference type="Proteomes" id="UP000829907"/>
    </source>
</evidence>
<evidence type="ECO:0000256" key="1">
    <source>
        <dbReference type="SAM" id="Phobius"/>
    </source>
</evidence>
<feature type="transmembrane region" description="Helical" evidence="1">
    <location>
        <begin position="214"/>
        <end position="237"/>
    </location>
</feature>
<dbReference type="Proteomes" id="UP000829907">
    <property type="component" value="Segment"/>
</dbReference>
<dbReference type="GeneID" id="80538351"/>
<keyword evidence="1" id="KW-0472">Membrane</keyword>
<keyword evidence="3" id="KW-1185">Reference proteome</keyword>
<proteinExistence type="predicted"/>
<evidence type="ECO:0000313" key="2">
    <source>
        <dbReference type="EMBL" id="QEG08241.1"/>
    </source>
</evidence>